<dbReference type="AlphaFoldDB" id="A0A023B4B1"/>
<dbReference type="GO" id="GO:0004386">
    <property type="term" value="F:helicase activity"/>
    <property type="evidence" value="ECO:0007669"/>
    <property type="project" value="UniProtKB-KW"/>
</dbReference>
<dbReference type="EMBL" id="AFNH02000773">
    <property type="protein sequence ID" value="EZG56501.1"/>
    <property type="molecule type" value="Genomic_DNA"/>
</dbReference>
<dbReference type="GO" id="GO:0006303">
    <property type="term" value="P:double-strand break repair via nonhomologous end joining"/>
    <property type="evidence" value="ECO:0007669"/>
    <property type="project" value="InterPro"/>
</dbReference>
<comment type="subcellular location">
    <subcellularLocation>
        <location evidence="1">Nucleus</location>
    </subcellularLocation>
</comment>
<keyword evidence="6" id="KW-0067">ATP-binding</keyword>
<dbReference type="PIRSF" id="PIRSF003033">
    <property type="entry name" value="Ku70"/>
    <property type="match status" value="1"/>
</dbReference>
<evidence type="ECO:0000256" key="9">
    <source>
        <dbReference type="ARBA" id="ARBA00023204"/>
    </source>
</evidence>
<keyword evidence="2" id="KW-0547">Nucleotide-binding</keyword>
<dbReference type="RefSeq" id="XP_011131240.1">
    <property type="nucleotide sequence ID" value="XM_011132938.1"/>
</dbReference>
<dbReference type="OMA" id="ADICETP"/>
<evidence type="ECO:0000256" key="2">
    <source>
        <dbReference type="ARBA" id="ARBA00022741"/>
    </source>
</evidence>
<evidence type="ECO:0000256" key="5">
    <source>
        <dbReference type="ARBA" id="ARBA00022806"/>
    </source>
</evidence>
<keyword evidence="4" id="KW-0378">Hydrolase</keyword>
<gene>
    <name evidence="13" type="ORF">GNI_103320</name>
</gene>
<dbReference type="SMART" id="SM00559">
    <property type="entry name" value="Ku78"/>
    <property type="match status" value="1"/>
</dbReference>
<evidence type="ECO:0000256" key="1">
    <source>
        <dbReference type="ARBA" id="ARBA00004123"/>
    </source>
</evidence>
<feature type="compositionally biased region" description="Basic and acidic residues" evidence="11">
    <location>
        <begin position="373"/>
        <end position="388"/>
    </location>
</feature>
<dbReference type="InterPro" id="IPR036465">
    <property type="entry name" value="vWFA_dom_sf"/>
</dbReference>
<evidence type="ECO:0000256" key="7">
    <source>
        <dbReference type="ARBA" id="ARBA00023125"/>
    </source>
</evidence>
<dbReference type="eggNOG" id="KOG2327">
    <property type="taxonomic scope" value="Eukaryota"/>
</dbReference>
<dbReference type="Gene3D" id="3.40.50.410">
    <property type="entry name" value="von Willebrand factor, type A domain"/>
    <property type="match status" value="1"/>
</dbReference>
<dbReference type="Pfam" id="PF02735">
    <property type="entry name" value="Ku"/>
    <property type="match status" value="2"/>
</dbReference>
<dbReference type="GO" id="GO:0000723">
    <property type="term" value="P:telomere maintenance"/>
    <property type="evidence" value="ECO:0007669"/>
    <property type="project" value="InterPro"/>
</dbReference>
<dbReference type="Gene3D" id="1.10.1600.10">
    <property type="match status" value="1"/>
</dbReference>
<dbReference type="InterPro" id="IPR016194">
    <property type="entry name" value="SPOC-like_C_dom_sf"/>
</dbReference>
<dbReference type="PANTHER" id="PTHR12604">
    <property type="entry name" value="KU AUTOANTIGEN DNA HELICASE"/>
    <property type="match status" value="1"/>
</dbReference>
<dbReference type="InterPro" id="IPR003034">
    <property type="entry name" value="SAP_dom"/>
</dbReference>
<accession>A0A023B4B1</accession>
<evidence type="ECO:0000259" key="12">
    <source>
        <dbReference type="PROSITE" id="PS50800"/>
    </source>
</evidence>
<keyword evidence="14" id="KW-1185">Reference proteome</keyword>
<dbReference type="SUPFAM" id="SSF53300">
    <property type="entry name" value="vWA-like"/>
    <property type="match status" value="1"/>
</dbReference>
<evidence type="ECO:0000256" key="3">
    <source>
        <dbReference type="ARBA" id="ARBA00022763"/>
    </source>
</evidence>
<sequence>MEAFDPSLLDVSWDDELDFKVAGGEDDTVMYRQKPWIQAIIVCIDCHDFGLSMMGMDEFFNTLESFVRSRVCQSVQDRMSIVLFGSELSANEFNISGITELNILSVPGADLINQLRELQQMSVDDFKSKYKTAQNMRRSAVPLSHLFRFCLREFKVRGPANKFSRRVVILSNRDDPCHFIQSDTQVSLQLARDLLRNGCLIDLLSLNNSFDWDKYWFPIVKDSFSLKQKQDTEDAGCELDDNALKRIIQEDASRIQSLFMSLDNRMKRQRTFQKTRLILQKDLYVGINVFVVVMSAKKPTPIKLRASDHKPIKTETKYLQTTTGQSLAKQELVSYYDLGDGNIVEFSGSDLRRLKGHVTSTTEDIATEGVAKQAKERTEQDSATDRAGDSGAATYSGSSADIALSRTARMRLEGFIDEYQRYRYCVGDSIHFIYASDELVEGSRLFLDSLIEAMTLKNVYGLISWQFRDNSSPKFYCAVPYLAPASTPGLYLLAIPYIDDLRMPWTYADYNPHLLHQYGLHSQTHNHDTEDVRDHELKDQVETKMKYVLENLTAPQDWNPQKIRNPVLTKFWAGLETLALSEADMAPDWVDESLPRLHKRPPVTDDPSQDERGTERGTEQGTEQRTERSDDQLANENMVPDEVWQAAKDLHALLALGRTTGTKRGTASSRTSTKRSNATNPAALTKLKEDIAAANLRSQKVTELKILLQQAGLPVSGRKDELIERLQTFAASSD</sequence>
<evidence type="ECO:0000256" key="4">
    <source>
        <dbReference type="ARBA" id="ARBA00022801"/>
    </source>
</evidence>
<dbReference type="SUPFAM" id="SSF68906">
    <property type="entry name" value="SAP domain"/>
    <property type="match status" value="1"/>
</dbReference>
<evidence type="ECO:0000256" key="6">
    <source>
        <dbReference type="ARBA" id="ARBA00022840"/>
    </source>
</evidence>
<dbReference type="GO" id="GO:0016787">
    <property type="term" value="F:hydrolase activity"/>
    <property type="evidence" value="ECO:0007669"/>
    <property type="project" value="UniProtKB-KW"/>
</dbReference>
<dbReference type="InterPro" id="IPR006165">
    <property type="entry name" value="Ku70"/>
</dbReference>
<dbReference type="GO" id="GO:0005524">
    <property type="term" value="F:ATP binding"/>
    <property type="evidence" value="ECO:0007669"/>
    <property type="project" value="UniProtKB-KW"/>
</dbReference>
<evidence type="ECO:0000256" key="10">
    <source>
        <dbReference type="ARBA" id="ARBA00023242"/>
    </source>
</evidence>
<keyword evidence="9" id="KW-0234">DNA repair</keyword>
<dbReference type="OrthoDB" id="3249161at2759"/>
<dbReference type="Pfam" id="PF02037">
    <property type="entry name" value="SAP"/>
    <property type="match status" value="1"/>
</dbReference>
<evidence type="ECO:0000256" key="8">
    <source>
        <dbReference type="ARBA" id="ARBA00023172"/>
    </source>
</evidence>
<dbReference type="Proteomes" id="UP000019763">
    <property type="component" value="Unassembled WGS sequence"/>
</dbReference>
<evidence type="ECO:0000256" key="11">
    <source>
        <dbReference type="SAM" id="MobiDB-lite"/>
    </source>
</evidence>
<dbReference type="GO" id="GO:0003690">
    <property type="term" value="F:double-stranded DNA binding"/>
    <property type="evidence" value="ECO:0007669"/>
    <property type="project" value="TreeGrafter"/>
</dbReference>
<dbReference type="PANTHER" id="PTHR12604:SF2">
    <property type="entry name" value="X-RAY REPAIR CROSS-COMPLEMENTING PROTEIN 6"/>
    <property type="match status" value="1"/>
</dbReference>
<keyword evidence="8" id="KW-0233">DNA recombination</keyword>
<evidence type="ECO:0000313" key="14">
    <source>
        <dbReference type="Proteomes" id="UP000019763"/>
    </source>
</evidence>
<dbReference type="Gene3D" id="2.40.290.10">
    <property type="match status" value="1"/>
</dbReference>
<dbReference type="GO" id="GO:0006310">
    <property type="term" value="P:DNA recombination"/>
    <property type="evidence" value="ECO:0007669"/>
    <property type="project" value="UniProtKB-KW"/>
</dbReference>
<dbReference type="InterPro" id="IPR006164">
    <property type="entry name" value="DNA_bd_Ku70/Ku80"/>
</dbReference>
<keyword evidence="3" id="KW-0227">DNA damage</keyword>
<comment type="caution">
    <text evidence="13">The sequence shown here is derived from an EMBL/GenBank/DDBJ whole genome shotgun (WGS) entry which is preliminary data.</text>
</comment>
<feature type="compositionally biased region" description="Basic and acidic residues" evidence="11">
    <location>
        <begin position="609"/>
        <end position="631"/>
    </location>
</feature>
<proteinExistence type="predicted"/>
<dbReference type="InterPro" id="IPR036361">
    <property type="entry name" value="SAP_dom_sf"/>
</dbReference>
<dbReference type="InterPro" id="IPR005161">
    <property type="entry name" value="Ku_N"/>
</dbReference>
<dbReference type="VEuPathDB" id="CryptoDB:GNI_103320"/>
<keyword evidence="10" id="KW-0539">Nucleus</keyword>
<feature type="region of interest" description="Disordered" evidence="11">
    <location>
        <begin position="593"/>
        <end position="635"/>
    </location>
</feature>
<dbReference type="SUPFAM" id="SSF100939">
    <property type="entry name" value="SPOC domain-like"/>
    <property type="match status" value="1"/>
</dbReference>
<dbReference type="Gene3D" id="1.10.720.30">
    <property type="entry name" value="SAP domain"/>
    <property type="match status" value="1"/>
</dbReference>
<organism evidence="13 14">
    <name type="scientific">Gregarina niphandrodes</name>
    <name type="common">Septate eugregarine</name>
    <dbReference type="NCBI Taxonomy" id="110365"/>
    <lineage>
        <taxon>Eukaryota</taxon>
        <taxon>Sar</taxon>
        <taxon>Alveolata</taxon>
        <taxon>Apicomplexa</taxon>
        <taxon>Conoidasida</taxon>
        <taxon>Gregarinasina</taxon>
        <taxon>Eugregarinorida</taxon>
        <taxon>Gregarinidae</taxon>
        <taxon>Gregarina</taxon>
    </lineage>
</organism>
<keyword evidence="5" id="KW-0347">Helicase</keyword>
<reference evidence="13" key="1">
    <citation type="submission" date="2013-12" db="EMBL/GenBank/DDBJ databases">
        <authorList>
            <person name="Omoto C.K."/>
            <person name="Sibley D."/>
            <person name="Venepally P."/>
            <person name="Hadjithomas M."/>
            <person name="Karamycheva S."/>
            <person name="Brunk B."/>
            <person name="Roos D."/>
            <person name="Caler E."/>
            <person name="Lorenzi H."/>
        </authorList>
    </citation>
    <scope>NUCLEOTIDE SEQUENCE</scope>
</reference>
<dbReference type="PROSITE" id="PS50800">
    <property type="entry name" value="SAP"/>
    <property type="match status" value="1"/>
</dbReference>
<protein>
    <submittedName>
        <fullName evidence="13">Ku70/Ku80 amine-terminal alpha/beta domain protein</fullName>
    </submittedName>
</protein>
<dbReference type="GO" id="GO:0042162">
    <property type="term" value="F:telomeric DNA binding"/>
    <property type="evidence" value="ECO:0007669"/>
    <property type="project" value="InterPro"/>
</dbReference>
<dbReference type="Pfam" id="PF03731">
    <property type="entry name" value="Ku_N"/>
    <property type="match status" value="1"/>
</dbReference>
<name>A0A023B4B1_GRENI</name>
<dbReference type="GeneID" id="22913660"/>
<dbReference type="GO" id="GO:0003684">
    <property type="term" value="F:damaged DNA binding"/>
    <property type="evidence" value="ECO:0007669"/>
    <property type="project" value="InterPro"/>
</dbReference>
<feature type="domain" description="SAP" evidence="12">
    <location>
        <begin position="696"/>
        <end position="730"/>
    </location>
</feature>
<evidence type="ECO:0000313" key="13">
    <source>
        <dbReference type="EMBL" id="EZG56501.1"/>
    </source>
</evidence>
<keyword evidence="7" id="KW-0238">DNA-binding</keyword>
<dbReference type="GO" id="GO:0043564">
    <property type="term" value="C:Ku70:Ku80 complex"/>
    <property type="evidence" value="ECO:0007669"/>
    <property type="project" value="InterPro"/>
</dbReference>
<dbReference type="SMART" id="SM00513">
    <property type="entry name" value="SAP"/>
    <property type="match status" value="1"/>
</dbReference>
<feature type="region of interest" description="Disordered" evidence="11">
    <location>
        <begin position="369"/>
        <end position="394"/>
    </location>
</feature>